<comment type="similarity">
    <text evidence="5">Belongs to the SCC2/Nipped-B family.</text>
</comment>
<comment type="subcellular location">
    <subcellularLocation>
        <location evidence="1 5">Nucleus</location>
    </subcellularLocation>
</comment>
<dbReference type="PANTHER" id="PTHR21704:SF18">
    <property type="entry name" value="NIPPED-B-LIKE PROTEIN"/>
    <property type="match status" value="1"/>
</dbReference>
<feature type="compositionally biased region" description="Polar residues" evidence="6">
    <location>
        <begin position="315"/>
        <end position="329"/>
    </location>
</feature>
<dbReference type="GO" id="GO:1990414">
    <property type="term" value="P:replication-born double-strand break repair via sister chromatid exchange"/>
    <property type="evidence" value="ECO:0007669"/>
    <property type="project" value="TreeGrafter"/>
</dbReference>
<keyword evidence="9" id="KW-1185">Reference proteome</keyword>
<feature type="region of interest" description="Disordered" evidence="6">
    <location>
        <begin position="970"/>
        <end position="1016"/>
    </location>
</feature>
<dbReference type="InterPro" id="IPR024986">
    <property type="entry name" value="Nipped-B_C"/>
</dbReference>
<feature type="region of interest" description="Disordered" evidence="6">
    <location>
        <begin position="405"/>
        <end position="424"/>
    </location>
</feature>
<evidence type="ECO:0000313" key="9">
    <source>
        <dbReference type="Proteomes" id="UP000708208"/>
    </source>
</evidence>
<evidence type="ECO:0000256" key="3">
    <source>
        <dbReference type="ARBA" id="ARBA00023242"/>
    </source>
</evidence>
<feature type="domain" description="Sister chromatid cohesion C-terminal" evidence="7">
    <location>
        <begin position="1597"/>
        <end position="1803"/>
    </location>
</feature>
<dbReference type="GO" id="GO:0090694">
    <property type="term" value="C:Scc2-Scc4 cohesin loading complex"/>
    <property type="evidence" value="ECO:0007669"/>
    <property type="project" value="TreeGrafter"/>
</dbReference>
<dbReference type="Pfam" id="PF12830">
    <property type="entry name" value="Nipped-B_C"/>
    <property type="match status" value="1"/>
</dbReference>
<dbReference type="EMBL" id="CAJVCH010179307">
    <property type="protein sequence ID" value="CAG7729493.1"/>
    <property type="molecule type" value="Genomic_DNA"/>
</dbReference>
<dbReference type="OrthoDB" id="418242at2759"/>
<evidence type="ECO:0000256" key="5">
    <source>
        <dbReference type="RuleBase" id="RU364107"/>
    </source>
</evidence>
<feature type="compositionally biased region" description="Acidic residues" evidence="6">
    <location>
        <begin position="997"/>
        <end position="1012"/>
    </location>
</feature>
<dbReference type="PANTHER" id="PTHR21704">
    <property type="entry name" value="NIPPED-B-LIKE PROTEIN DELANGIN SCC2-RELATED"/>
    <property type="match status" value="1"/>
</dbReference>
<keyword evidence="4 5" id="KW-0131">Cell cycle</keyword>
<dbReference type="Proteomes" id="UP000708208">
    <property type="component" value="Unassembled WGS sequence"/>
</dbReference>
<feature type="region of interest" description="Disordered" evidence="6">
    <location>
        <begin position="307"/>
        <end position="329"/>
    </location>
</feature>
<feature type="region of interest" description="Disordered" evidence="6">
    <location>
        <begin position="2002"/>
        <end position="2042"/>
    </location>
</feature>
<evidence type="ECO:0000256" key="6">
    <source>
        <dbReference type="SAM" id="MobiDB-lite"/>
    </source>
</evidence>
<gene>
    <name evidence="8" type="ORF">AFUS01_LOCUS18204</name>
</gene>
<evidence type="ECO:0000256" key="4">
    <source>
        <dbReference type="ARBA" id="ARBA00023306"/>
    </source>
</evidence>
<dbReference type="InterPro" id="IPR033031">
    <property type="entry name" value="Scc2/Nipped-B"/>
</dbReference>
<keyword evidence="3 5" id="KW-0539">Nucleus</keyword>
<dbReference type="GO" id="GO:0071169">
    <property type="term" value="P:establishment of protein localization to chromatin"/>
    <property type="evidence" value="ECO:0007669"/>
    <property type="project" value="TreeGrafter"/>
</dbReference>
<evidence type="ECO:0000256" key="1">
    <source>
        <dbReference type="ARBA" id="ARBA00004123"/>
    </source>
</evidence>
<dbReference type="GO" id="GO:0140588">
    <property type="term" value="P:chromatin looping"/>
    <property type="evidence" value="ECO:0007669"/>
    <property type="project" value="InterPro"/>
</dbReference>
<feature type="compositionally biased region" description="Low complexity" evidence="6">
    <location>
        <begin position="970"/>
        <end position="979"/>
    </location>
</feature>
<dbReference type="CDD" id="cd23958">
    <property type="entry name" value="SCC2"/>
    <property type="match status" value="1"/>
</dbReference>
<feature type="compositionally biased region" description="Basic residues" evidence="6">
    <location>
        <begin position="2086"/>
        <end position="2121"/>
    </location>
</feature>
<dbReference type="GO" id="GO:0034087">
    <property type="term" value="P:establishment of mitotic sister chromatid cohesion"/>
    <property type="evidence" value="ECO:0007669"/>
    <property type="project" value="TreeGrafter"/>
</dbReference>
<dbReference type="GO" id="GO:0003682">
    <property type="term" value="F:chromatin binding"/>
    <property type="evidence" value="ECO:0007669"/>
    <property type="project" value="TreeGrafter"/>
</dbReference>
<evidence type="ECO:0000256" key="2">
    <source>
        <dbReference type="ARBA" id="ARBA00022737"/>
    </source>
</evidence>
<feature type="compositionally biased region" description="Acidic residues" evidence="6">
    <location>
        <begin position="2124"/>
        <end position="2140"/>
    </location>
</feature>
<dbReference type="GO" id="GO:0061775">
    <property type="term" value="F:cohesin loader activity"/>
    <property type="evidence" value="ECO:0007669"/>
    <property type="project" value="InterPro"/>
</dbReference>
<proteinExistence type="inferred from homology"/>
<feature type="region of interest" description="Disordered" evidence="6">
    <location>
        <begin position="362"/>
        <end position="391"/>
    </location>
</feature>
<name>A0A8J2K4H5_9HEXA</name>
<keyword evidence="2 5" id="KW-0677">Repeat</keyword>
<organism evidence="8 9">
    <name type="scientific">Allacma fusca</name>
    <dbReference type="NCBI Taxonomy" id="39272"/>
    <lineage>
        <taxon>Eukaryota</taxon>
        <taxon>Metazoa</taxon>
        <taxon>Ecdysozoa</taxon>
        <taxon>Arthropoda</taxon>
        <taxon>Hexapoda</taxon>
        <taxon>Collembola</taxon>
        <taxon>Symphypleona</taxon>
        <taxon>Sminthuridae</taxon>
        <taxon>Allacma</taxon>
    </lineage>
</organism>
<feature type="region of interest" description="Disordered" evidence="6">
    <location>
        <begin position="2085"/>
        <end position="2140"/>
    </location>
</feature>
<protein>
    <recommendedName>
        <fullName evidence="5">Nipped-B protein</fullName>
    </recommendedName>
</protein>
<feature type="compositionally biased region" description="Basic residues" evidence="6">
    <location>
        <begin position="982"/>
        <end position="994"/>
    </location>
</feature>
<evidence type="ECO:0000313" key="8">
    <source>
        <dbReference type="EMBL" id="CAG7729493.1"/>
    </source>
</evidence>
<feature type="compositionally biased region" description="Low complexity" evidence="6">
    <location>
        <begin position="2006"/>
        <end position="2042"/>
    </location>
</feature>
<sequence>MNGEIPSVPITTLAGVSSLVDLLPEMPLPSPLPQTLSNKSLLFHPRVAEEAQRLLIVNDDNLVSQLVHCLSQTSSKHIDLKDQINEISLDHQNSPSLLGGILLRKPDVFKGKHVVREEPIQHSPQNLQLIQGSLQNQQMIPSQLNQLPNLSPNQHLIQSSSNPPVLQLPQNPQSLQLQQALLMSEQSLQIQQPLLHLQQLPNSMQLQAQSSQQLHQPPQLQMDQFPQLQQLPSNQPLPPMNLGHLALPSVIPLAQSSPVLPQQLPIHPQQQPLLHSIDSLSNVQVEQEPSVQVPLQGISQSSFVAPQFTDIGPHSSEQSPPSIPQTSTAMTEQLPKLVGPSTVSQQQPQQILPLNQQVEAPVVPKTEEPDQQTPAKQRKHSMGLPFIKLTPLPPQTGIRSDVFKSKQVKQEPPPAPTTPIEESPKKKIRRVERMLVPVLEKLAGNNVFENSTYHRFLKLMDVVLESIDDYDRNDLDFEDDGNVPPELLIPKHQLSELCSEAAKLKALGAMEAMPSDKIVRLLTILEKNIRDGSKVSPLADDDNEEESRLWLEFTMESITRGVLASLTALHILTSQNIPKRAYLEDLIDRIVMFTKFQMQNTIYPTFDPVYRIDKRGKGKDGFSSSKKKRAHAREVREKNMVSFYNKIYEVVGLLAELLNVQILTDTTVLHLSTLGVSPFFVENVSELQLSALKLVTAIFTQYEKHRRLLLDDILASIARLPSSKRSLRTFKLSSSDDCIQMLTALVLQLIQCVTSLPDQLGGSKGGIAAENEELKSGEKHSSTDRDMIISGKFDTAYRTAGNFLAVFLSKCGSKSDECDYKLLFENFVQDLLSTVNKPQWPASELLLSLLGTLLVKNLTNKSCEVSLRVASLEYLGVAASRLRKDAVSSHLRMDAIDRIIADIKAEEDQLEENREVENSGVESGEEKTEFLQRLLLDYLAVHGQSDPALMHARHFYITSWWKTAASDISNKLNNNSSSKTPKQNRTKKKRKRKGGSSEEESDTEESENEPENMNEKELEINTKVMELCEKRKHFLVTKIRPFSDPLTSRKTKVVQTFVDYQSAELITRYLASQRPFTASFDSFLKRILSVSTEQTVAIRTKALRCLTMVVEADPSVLARSDMQMWVGNSFLDQSTAVREAAVDLVGKYVLSCHDLIDKYYETLSLRILDTGVSVRKRVIKILRDICVECPGFSKIPEICVKMIRRVNDEDGIRKLVMEVFQNMWFTPVREDPLDTEALLRKVSHITEVVASCEKIGLDFFEQLLLSLFKPKDDKEDVREKVANPEPPKAVLTASEQIVNCLVEHVLRLEESSSSQSSRFCACVATLYLFAKIRPQLLVNHAITLEGYLSLRCQNQAEVHAVANIGNILELVVPLLVNPSESFLGQLEEDCVKLILKNEKSVIDSCLACLGAVVNKITHNYSLIRDVFRRFQLVLVNQTNLLRESTSLNNSTDSRPQENRPLLRRSVYTIGLFLRYFDFTTPEIFGDFPPDIVKQVFSHLMFLLEMQQADMKYFSLQAIGNLCIRHYNYMLESELKLVYQQLLTQSEAETKLKVQALNNIQLYLTEEELRMIKQDQEWNKIGKLENIKEMGDVTSGMASTIVQIYLKQILEAFLHSHISVRLAAVRVIQLVLQQGLVHPIQIVPYLICMSTDLENGVSTTADNQLKEMEKKHPQFLQSQVLNGIRLSLQLQRILHGYTGSIIPGVVANAASSVEDGEVEDQKIPVVRGYRIRPKEAPSALNGFLYSLIRSTKPQRRAVALSLLKQFDDNKNRLADLLYYADNLAYFPYQVVDEPLFIIHHVDIVISVTGSNLLQAFKESLVPLHPTKPNESEANNISNLEGATDVLNDVPPPPPKVVDIMEDDEDEDAESLVKRMPSDTRTLEECIISSQGCLLLLMLKQHLKDTYGLTDTRISGYSPSDATKTYERPVNRKNSPPFEPKCTIANLNEPPSGATPESRLHLMEQYLHFKQLMLKIDPEDNDEDGESKPVKIKIDQALFTYPKGRAPANTANTRANETLSSTSGGTSSAEASPLKASTNSTSNVTSSQYACIVQPTNSTPVAKVDPMIRVPKLTIVPLKFPGNELREHKKAHHHHKEHKEHKVKDHNHHHKYKKSKHKKKKRYAVSDDDDSDNPDSDPDFQL</sequence>
<evidence type="ECO:0000259" key="7">
    <source>
        <dbReference type="Pfam" id="PF12830"/>
    </source>
</evidence>
<comment type="caution">
    <text evidence="8">The sequence shown here is derived from an EMBL/GenBank/DDBJ whole genome shotgun (WGS) entry which is preliminary data.</text>
</comment>
<dbReference type="GO" id="GO:0010468">
    <property type="term" value="P:regulation of gene expression"/>
    <property type="evidence" value="ECO:0007669"/>
    <property type="project" value="InterPro"/>
</dbReference>
<accession>A0A8J2K4H5</accession>
<reference evidence="8" key="1">
    <citation type="submission" date="2021-06" db="EMBL/GenBank/DDBJ databases">
        <authorList>
            <person name="Hodson N. C."/>
            <person name="Mongue J. A."/>
            <person name="Jaron S. K."/>
        </authorList>
    </citation>
    <scope>NUCLEOTIDE SEQUENCE</scope>
</reference>
<dbReference type="InterPro" id="IPR026003">
    <property type="entry name" value="Cohesin_HEAT"/>
</dbReference>
<dbReference type="Pfam" id="PF12765">
    <property type="entry name" value="Cohesin_HEAT"/>
    <property type="match status" value="1"/>
</dbReference>